<keyword evidence="18" id="KW-1185">Reference proteome</keyword>
<feature type="binding site" evidence="15">
    <location>
        <begin position="190"/>
        <end position="191"/>
    </location>
    <ligand>
        <name>NADP(+)</name>
        <dbReference type="ChEBI" id="CHEBI:58349"/>
    </ligand>
</feature>
<comment type="caution">
    <text evidence="17">The sequence shown here is derived from an EMBL/GenBank/DDBJ whole genome shotgun (WGS) entry which is preliminary data.</text>
</comment>
<keyword evidence="8 15" id="KW-0791">Threonine biosynthesis</keyword>
<evidence type="ECO:0000256" key="11">
    <source>
        <dbReference type="ARBA" id="ARBA00023002"/>
    </source>
</evidence>
<comment type="pathway">
    <text evidence="3 15">Amino-acid biosynthesis; L-threonine biosynthesis; L-threonine from L-aspartate: step 2/5.</text>
</comment>
<dbReference type="CDD" id="cd02316">
    <property type="entry name" value="VcASADH2_like_N"/>
    <property type="match status" value="1"/>
</dbReference>
<dbReference type="PANTHER" id="PTHR46278:SF2">
    <property type="entry name" value="ASPARTATE-SEMIALDEHYDE DEHYDROGENASE"/>
    <property type="match status" value="1"/>
</dbReference>
<keyword evidence="10 15" id="KW-0220">Diaminopimelate biosynthesis</keyword>
<dbReference type="Gene3D" id="3.40.50.720">
    <property type="entry name" value="NAD(P)-binding Rossmann-like Domain"/>
    <property type="match status" value="1"/>
</dbReference>
<dbReference type="SMART" id="SM00859">
    <property type="entry name" value="Semialdhyde_dh"/>
    <property type="match status" value="1"/>
</dbReference>
<feature type="active site" description="Proton acceptor" evidence="15">
    <location>
        <position position="280"/>
    </location>
</feature>
<dbReference type="HAMAP" id="MF_02121">
    <property type="entry name" value="ASADH"/>
    <property type="match status" value="1"/>
</dbReference>
<dbReference type="NCBIfam" id="TIGR01296">
    <property type="entry name" value="asd_B"/>
    <property type="match status" value="1"/>
</dbReference>
<dbReference type="SUPFAM" id="SSF55347">
    <property type="entry name" value="Glyceraldehyde-3-phosphate dehydrogenase-like, C-terminal domain"/>
    <property type="match status" value="1"/>
</dbReference>
<dbReference type="NCBIfam" id="NF011456">
    <property type="entry name" value="PRK14874.1"/>
    <property type="match status" value="1"/>
</dbReference>
<dbReference type="Gene3D" id="3.30.360.10">
    <property type="entry name" value="Dihydrodipicolinate Reductase, domain 2"/>
    <property type="match status" value="1"/>
</dbReference>
<comment type="subunit">
    <text evidence="5 15">Homodimer.</text>
</comment>
<dbReference type="InterPro" id="IPR000319">
    <property type="entry name" value="Asp-semialdehyde_DH_CS"/>
</dbReference>
<sequence>MSNENKRIGFICPISSFLKSFIYVEGVLTLTNSGFHVAVVGATGAVGTQMIKVLEARNFPIEKLTLLSSSRSAGKKIQYKGETIVVEEAKPESFEGVDIALFSAGGSISKQLAPEAVKRGAIVIDNTSAYRMDPEVPLVVPEVNAEDLNNHKGIIANPNCSTIQMVVALEPIRQKLGLNRVIVSTYQAVSGAGFQAVEELNRQTKDILEGKEVKPEILPVKADKKHYQIAFNAIPQIDLFQDNGFTFEEMKMINETKKIMHLPELKVSATCVRIPVATGHSESVYFEVEKENVDVAEIQNILASSPGVVLEDNPNEQIYPLATTAAGKEGVFVGRIRKDLDEDKGFHMWVVSDNLLKGAALNSVQIAESLIEQRIVSK</sequence>
<evidence type="ECO:0000256" key="5">
    <source>
        <dbReference type="ARBA" id="ARBA00011738"/>
    </source>
</evidence>
<dbReference type="Proteomes" id="UP000743899">
    <property type="component" value="Unassembled WGS sequence"/>
</dbReference>
<comment type="function">
    <text evidence="15">Catalyzes the NADPH-dependent formation of L-aspartate-semialdehyde (L-ASA) by the reductive dephosphorylation of L-aspartyl-4-phosphate.</text>
</comment>
<evidence type="ECO:0000256" key="4">
    <source>
        <dbReference type="ARBA" id="ARBA00010584"/>
    </source>
</evidence>
<comment type="caution">
    <text evidence="15">Lacks conserved residue(s) required for the propagation of feature annotation.</text>
</comment>
<dbReference type="Pfam" id="PF01118">
    <property type="entry name" value="Semialdhyde_dh"/>
    <property type="match status" value="1"/>
</dbReference>
<feature type="binding site" evidence="15">
    <location>
        <position position="273"/>
    </location>
    <ligand>
        <name>substrate</name>
    </ligand>
</feature>
<evidence type="ECO:0000256" key="9">
    <source>
        <dbReference type="ARBA" id="ARBA00022857"/>
    </source>
</evidence>
<keyword evidence="9 15" id="KW-0521">NADP</keyword>
<evidence type="ECO:0000256" key="14">
    <source>
        <dbReference type="ARBA" id="ARBA00047891"/>
    </source>
</evidence>
<evidence type="ECO:0000256" key="15">
    <source>
        <dbReference type="HAMAP-Rule" id="MF_02121"/>
    </source>
</evidence>
<evidence type="ECO:0000256" key="7">
    <source>
        <dbReference type="ARBA" id="ARBA00022605"/>
    </source>
</evidence>
<dbReference type="InterPro" id="IPR012280">
    <property type="entry name" value="Semialdhyde_DH_dimer_dom"/>
</dbReference>
<dbReference type="CDD" id="cd18131">
    <property type="entry name" value="ASADH_C_bac_euk_like"/>
    <property type="match status" value="1"/>
</dbReference>
<dbReference type="SUPFAM" id="SSF51735">
    <property type="entry name" value="NAD(P)-binding Rossmann-fold domains"/>
    <property type="match status" value="1"/>
</dbReference>
<comment type="pathway">
    <text evidence="1 15">Amino-acid biosynthesis; L-methionine biosynthesis via de novo pathway; L-homoserine from L-aspartate: step 2/3.</text>
</comment>
<evidence type="ECO:0000256" key="2">
    <source>
        <dbReference type="ARBA" id="ARBA00005076"/>
    </source>
</evidence>
<feature type="binding site" evidence="15">
    <location>
        <position position="131"/>
    </location>
    <ligand>
        <name>phosphate</name>
        <dbReference type="ChEBI" id="CHEBI:43474"/>
    </ligand>
</feature>
<protein>
    <recommendedName>
        <fullName evidence="6 15">Aspartate-semialdehyde dehydrogenase</fullName>
        <shortName evidence="15">ASA dehydrogenase</shortName>
        <shortName evidence="15">ASADH</shortName>
        <ecNumber evidence="6 15">1.2.1.11</ecNumber>
    </recommendedName>
    <alternativeName>
        <fullName evidence="15">Aspartate-beta-semialdehyde dehydrogenase</fullName>
    </alternativeName>
</protein>
<evidence type="ECO:0000256" key="13">
    <source>
        <dbReference type="ARBA" id="ARBA00023167"/>
    </source>
</evidence>
<comment type="catalytic activity">
    <reaction evidence="14 15">
        <text>L-aspartate 4-semialdehyde + phosphate + NADP(+) = 4-phospho-L-aspartate + NADPH + H(+)</text>
        <dbReference type="Rhea" id="RHEA:24284"/>
        <dbReference type="ChEBI" id="CHEBI:15378"/>
        <dbReference type="ChEBI" id="CHEBI:43474"/>
        <dbReference type="ChEBI" id="CHEBI:57535"/>
        <dbReference type="ChEBI" id="CHEBI:57783"/>
        <dbReference type="ChEBI" id="CHEBI:58349"/>
        <dbReference type="ChEBI" id="CHEBI:537519"/>
        <dbReference type="EC" id="1.2.1.11"/>
    </reaction>
</comment>
<accession>A0ABX0A5L3</accession>
<dbReference type="InterPro" id="IPR005986">
    <property type="entry name" value="Asp_semialdehyde_DH_beta"/>
</dbReference>
<evidence type="ECO:0000256" key="8">
    <source>
        <dbReference type="ARBA" id="ARBA00022697"/>
    </source>
</evidence>
<comment type="pathway">
    <text evidence="2 15">Amino-acid biosynthesis; L-lysine biosynthesis via DAP pathway; (S)-tetrahydrodipicolinate from L-aspartate: step 2/4.</text>
</comment>
<dbReference type="PROSITE" id="PS01103">
    <property type="entry name" value="ASD"/>
    <property type="match status" value="1"/>
</dbReference>
<feature type="binding site" evidence="15">
    <location>
        <begin position="43"/>
        <end position="46"/>
    </location>
    <ligand>
        <name>NADP(+)</name>
        <dbReference type="ChEBI" id="CHEBI:58349"/>
    </ligand>
</feature>
<evidence type="ECO:0000256" key="3">
    <source>
        <dbReference type="ARBA" id="ARBA00005097"/>
    </source>
</evidence>
<dbReference type="EMBL" id="JAACYS010000004">
    <property type="protein sequence ID" value="NCU16478.1"/>
    <property type="molecule type" value="Genomic_DNA"/>
</dbReference>
<keyword evidence="13 15" id="KW-0486">Methionine biosynthesis</keyword>
<name>A0ABX0A5L3_9BACI</name>
<dbReference type="EC" id="1.2.1.11" evidence="6 15"/>
<evidence type="ECO:0000256" key="1">
    <source>
        <dbReference type="ARBA" id="ARBA00005021"/>
    </source>
</evidence>
<dbReference type="InterPro" id="IPR036291">
    <property type="entry name" value="NAD(P)-bd_dom_sf"/>
</dbReference>
<proteinExistence type="inferred from homology"/>
<gene>
    <name evidence="15" type="primary">asd</name>
    <name evidence="17" type="ORF">GW534_01650</name>
</gene>
<dbReference type="GO" id="GO:0004073">
    <property type="term" value="F:aspartate-semialdehyde dehydrogenase activity"/>
    <property type="evidence" value="ECO:0007669"/>
    <property type="project" value="UniProtKB-EC"/>
</dbReference>
<feature type="binding site" evidence="15">
    <location>
        <begin position="71"/>
        <end position="72"/>
    </location>
    <ligand>
        <name>NADP(+)</name>
        <dbReference type="ChEBI" id="CHEBI:58349"/>
    </ligand>
</feature>
<keyword evidence="7 15" id="KW-0028">Amino-acid biosynthesis</keyword>
<evidence type="ECO:0000256" key="12">
    <source>
        <dbReference type="ARBA" id="ARBA00023154"/>
    </source>
</evidence>
<keyword evidence="11 15" id="KW-0560">Oxidoreductase</keyword>
<feature type="domain" description="Semialdehyde dehydrogenase NAD-binding" evidence="16">
    <location>
        <begin position="36"/>
        <end position="151"/>
    </location>
</feature>
<dbReference type="InterPro" id="IPR012080">
    <property type="entry name" value="Asp_semialdehyde_DH"/>
</dbReference>
<evidence type="ECO:0000256" key="10">
    <source>
        <dbReference type="ARBA" id="ARBA00022915"/>
    </source>
</evidence>
<feature type="binding site" evidence="15">
    <location>
        <position position="354"/>
    </location>
    <ligand>
        <name>NADP(+)</name>
        <dbReference type="ChEBI" id="CHEBI:58349"/>
    </ligand>
</feature>
<keyword evidence="12 15" id="KW-0457">Lysine biosynthesis</keyword>
<evidence type="ECO:0000313" key="18">
    <source>
        <dbReference type="Proteomes" id="UP000743899"/>
    </source>
</evidence>
<organism evidence="17 18">
    <name type="scientific">Pallidibacillus pasinlerensis</name>
    <dbReference type="NCBI Taxonomy" id="2703818"/>
    <lineage>
        <taxon>Bacteria</taxon>
        <taxon>Bacillati</taxon>
        <taxon>Bacillota</taxon>
        <taxon>Bacilli</taxon>
        <taxon>Bacillales</taxon>
        <taxon>Bacillaceae</taxon>
        <taxon>Pallidibacillus</taxon>
    </lineage>
</organism>
<evidence type="ECO:0000313" key="17">
    <source>
        <dbReference type="EMBL" id="NCU16478.1"/>
    </source>
</evidence>
<dbReference type="InterPro" id="IPR000534">
    <property type="entry name" value="Semialdehyde_DH_NAD-bd"/>
</dbReference>
<evidence type="ECO:0000256" key="6">
    <source>
        <dbReference type="ARBA" id="ARBA00013120"/>
    </source>
</evidence>
<dbReference type="PIRSF" id="PIRSF000148">
    <property type="entry name" value="ASA_dh"/>
    <property type="match status" value="1"/>
</dbReference>
<dbReference type="Pfam" id="PF02774">
    <property type="entry name" value="Semialdhyde_dhC"/>
    <property type="match status" value="1"/>
</dbReference>
<dbReference type="PANTHER" id="PTHR46278">
    <property type="entry name" value="DEHYDROGENASE, PUTATIVE-RELATED"/>
    <property type="match status" value="1"/>
</dbReference>
<feature type="binding site" evidence="15">
    <location>
        <position position="187"/>
    </location>
    <ligand>
        <name>substrate</name>
    </ligand>
</feature>
<reference evidence="17 18" key="1">
    <citation type="submission" date="2020-01" db="EMBL/GenBank/DDBJ databases">
        <title>A novel Bacillus sp. from Pasinler.</title>
        <authorList>
            <person name="Adiguzel A."/>
            <person name="Ay H."/>
            <person name="Baltaci M.O."/>
        </authorList>
    </citation>
    <scope>NUCLEOTIDE SEQUENCE [LARGE SCALE GENOMIC DNA]</scope>
    <source>
        <strain evidence="17 18">P1</strain>
    </source>
</reference>
<feature type="active site" description="Acyl-thioester intermediate" evidence="15">
    <location>
        <position position="160"/>
    </location>
</feature>
<evidence type="ECO:0000259" key="16">
    <source>
        <dbReference type="SMART" id="SM00859"/>
    </source>
</evidence>
<comment type="similarity">
    <text evidence="4 15">Belongs to the aspartate-semialdehyde dehydrogenase family.</text>
</comment>